<dbReference type="EMBL" id="UINC01089867">
    <property type="protein sequence ID" value="SVC41308.1"/>
    <property type="molecule type" value="Genomic_DNA"/>
</dbReference>
<organism evidence="9">
    <name type="scientific">marine metagenome</name>
    <dbReference type="NCBI Taxonomy" id="408172"/>
    <lineage>
        <taxon>unclassified sequences</taxon>
        <taxon>metagenomes</taxon>
        <taxon>ecological metagenomes</taxon>
    </lineage>
</organism>
<dbReference type="PANTHER" id="PTHR43386">
    <property type="entry name" value="OLIGOPEPTIDE TRANSPORT SYSTEM PERMEASE PROTEIN APPC"/>
    <property type="match status" value="1"/>
</dbReference>
<dbReference type="SUPFAM" id="SSF161098">
    <property type="entry name" value="MetI-like"/>
    <property type="match status" value="1"/>
</dbReference>
<dbReference type="PANTHER" id="PTHR43386:SF1">
    <property type="entry name" value="D,D-DIPEPTIDE TRANSPORT SYSTEM PERMEASE PROTEIN DDPC-RELATED"/>
    <property type="match status" value="1"/>
</dbReference>
<dbReference type="InterPro" id="IPR050366">
    <property type="entry name" value="BP-dependent_transpt_permease"/>
</dbReference>
<feature type="transmembrane region" description="Helical" evidence="7">
    <location>
        <begin position="88"/>
        <end position="114"/>
    </location>
</feature>
<dbReference type="Pfam" id="PF12911">
    <property type="entry name" value="OppC_N"/>
    <property type="match status" value="1"/>
</dbReference>
<name>A0A382LXT4_9ZZZZ</name>
<dbReference type="AlphaFoldDB" id="A0A382LXT4"/>
<dbReference type="Gene3D" id="1.10.3720.10">
    <property type="entry name" value="MetI-like"/>
    <property type="match status" value="1"/>
</dbReference>
<dbReference type="PROSITE" id="PS50928">
    <property type="entry name" value="ABC_TM1"/>
    <property type="match status" value="1"/>
</dbReference>
<protein>
    <recommendedName>
        <fullName evidence="8">ABC transmembrane type-1 domain-containing protein</fullName>
    </recommendedName>
</protein>
<dbReference type="Pfam" id="PF00528">
    <property type="entry name" value="BPD_transp_1"/>
    <property type="match status" value="1"/>
</dbReference>
<dbReference type="InterPro" id="IPR000515">
    <property type="entry name" value="MetI-like"/>
</dbReference>
<reference evidence="9" key="1">
    <citation type="submission" date="2018-05" db="EMBL/GenBank/DDBJ databases">
        <authorList>
            <person name="Lanie J.A."/>
            <person name="Ng W.-L."/>
            <person name="Kazmierczak K.M."/>
            <person name="Andrzejewski T.M."/>
            <person name="Davidsen T.M."/>
            <person name="Wayne K.J."/>
            <person name="Tettelin H."/>
            <person name="Glass J.I."/>
            <person name="Rusch D."/>
            <person name="Podicherti R."/>
            <person name="Tsui H.-C.T."/>
            <person name="Winkler M.E."/>
        </authorList>
    </citation>
    <scope>NUCLEOTIDE SEQUENCE</scope>
</reference>
<sequence length="290" mass="30784">MNTLLSKFKESPVVGVLQEMFKIRLAKFSFGIILIVLIAGLFSPQLSPKDPFKIDPLNSLAAPSSEYLIGQDRLGRDQLSRLIYGARVSLIIGVSSVLFSVAVGMFVGTIGGVFGGWTDEVLMRFMDAIAAIPGLLLALALVAVTGGALLNVIIAIGVTATPGNARLIRGQVLSVRERDYVMSARSIGAQNSRIILQHIVPNSLAPIIVAATLSLGVAIIAEASLSFLGVGVKPPTPTWGGMLRHAFETVEQAPWLTFSPGAAIFLLVISFNLAGDALRDVLDPRLRGTR</sequence>
<evidence type="ECO:0000256" key="7">
    <source>
        <dbReference type="SAM" id="Phobius"/>
    </source>
</evidence>
<evidence type="ECO:0000256" key="2">
    <source>
        <dbReference type="ARBA" id="ARBA00022448"/>
    </source>
</evidence>
<dbReference type="CDD" id="cd06261">
    <property type="entry name" value="TM_PBP2"/>
    <property type="match status" value="1"/>
</dbReference>
<dbReference type="InterPro" id="IPR025966">
    <property type="entry name" value="OppC_N"/>
</dbReference>
<feature type="domain" description="ABC transmembrane type-1" evidence="8">
    <location>
        <begin position="86"/>
        <end position="275"/>
    </location>
</feature>
<evidence type="ECO:0000313" key="9">
    <source>
        <dbReference type="EMBL" id="SVC41308.1"/>
    </source>
</evidence>
<evidence type="ECO:0000256" key="4">
    <source>
        <dbReference type="ARBA" id="ARBA00022692"/>
    </source>
</evidence>
<feature type="transmembrane region" description="Helical" evidence="7">
    <location>
        <begin position="25"/>
        <end position="43"/>
    </location>
</feature>
<keyword evidence="3" id="KW-1003">Cell membrane</keyword>
<evidence type="ECO:0000256" key="5">
    <source>
        <dbReference type="ARBA" id="ARBA00022989"/>
    </source>
</evidence>
<evidence type="ECO:0000259" key="8">
    <source>
        <dbReference type="PROSITE" id="PS50928"/>
    </source>
</evidence>
<keyword evidence="4 7" id="KW-0812">Transmembrane</keyword>
<comment type="subcellular location">
    <subcellularLocation>
        <location evidence="1">Cell membrane</location>
        <topology evidence="1">Multi-pass membrane protein</topology>
    </subcellularLocation>
</comment>
<dbReference type="GO" id="GO:0055085">
    <property type="term" value="P:transmembrane transport"/>
    <property type="evidence" value="ECO:0007669"/>
    <property type="project" value="InterPro"/>
</dbReference>
<feature type="transmembrane region" description="Helical" evidence="7">
    <location>
        <begin position="134"/>
        <end position="160"/>
    </location>
</feature>
<evidence type="ECO:0000256" key="6">
    <source>
        <dbReference type="ARBA" id="ARBA00023136"/>
    </source>
</evidence>
<keyword evidence="2" id="KW-0813">Transport</keyword>
<accession>A0A382LXT4</accession>
<gene>
    <name evidence="9" type="ORF">METZ01_LOCUS294162</name>
</gene>
<evidence type="ECO:0000256" key="1">
    <source>
        <dbReference type="ARBA" id="ARBA00004651"/>
    </source>
</evidence>
<dbReference type="InterPro" id="IPR035906">
    <property type="entry name" value="MetI-like_sf"/>
</dbReference>
<evidence type="ECO:0000256" key="3">
    <source>
        <dbReference type="ARBA" id="ARBA00022475"/>
    </source>
</evidence>
<feature type="transmembrane region" description="Helical" evidence="7">
    <location>
        <begin position="204"/>
        <end position="232"/>
    </location>
</feature>
<proteinExistence type="predicted"/>
<dbReference type="GO" id="GO:0005886">
    <property type="term" value="C:plasma membrane"/>
    <property type="evidence" value="ECO:0007669"/>
    <property type="project" value="UniProtKB-SubCell"/>
</dbReference>
<keyword evidence="5 7" id="KW-1133">Transmembrane helix</keyword>
<keyword evidence="6 7" id="KW-0472">Membrane</keyword>
<feature type="transmembrane region" description="Helical" evidence="7">
    <location>
        <begin position="252"/>
        <end position="275"/>
    </location>
</feature>